<reference evidence="2" key="1">
    <citation type="submission" date="2023-07" db="EMBL/GenBank/DDBJ databases">
        <authorList>
            <person name="Colorado M.A."/>
            <person name="Villamil L.M."/>
            <person name="Melo J.F."/>
            <person name="Rodriguez J.A."/>
            <person name="Ruiz R.Y."/>
        </authorList>
    </citation>
    <scope>NUCLEOTIDE SEQUENCE [LARGE SCALE GENOMIC DNA]</scope>
    <source>
        <strain evidence="2">C33</strain>
    </source>
</reference>
<dbReference type="EMBL" id="JAVIKH010000011">
    <property type="protein sequence ID" value="MDX8336634.1"/>
    <property type="molecule type" value="Genomic_DNA"/>
</dbReference>
<accession>A0ABU4WBN8</accession>
<comment type="caution">
    <text evidence="1">The sequence shown here is derived from an EMBL/GenBank/DDBJ whole genome shotgun (WGS) entry which is preliminary data.</text>
</comment>
<evidence type="ECO:0000313" key="2">
    <source>
        <dbReference type="Proteomes" id="UP001279681"/>
    </source>
</evidence>
<protein>
    <recommendedName>
        <fullName evidence="3">DUF4168 domain-containing protein</fullName>
    </recommendedName>
</protein>
<dbReference type="RefSeq" id="WP_320314019.1">
    <property type="nucleotide sequence ID" value="NZ_JAVIKH010000011.1"/>
</dbReference>
<sequence length="114" mass="13167">MRKFKVFIIGMAIATAGFASEDSTSKINKISEIENFFKQNQVYSVEEKNLQQISEEKLDNLYQEIKNIEMNGFKTSYKNEQVNLLADLLSKSSLNLQSKELLDQYGMLKETSKR</sequence>
<evidence type="ECO:0008006" key="3">
    <source>
        <dbReference type="Google" id="ProtNLM"/>
    </source>
</evidence>
<name>A0ABU4WBN8_9FUSO</name>
<gene>
    <name evidence="1" type="ORF">RFV38_09010</name>
</gene>
<organism evidence="1 2">
    <name type="scientific">Candidatus Cetobacterium colombiensis</name>
    <dbReference type="NCBI Taxonomy" id="3073100"/>
    <lineage>
        <taxon>Bacteria</taxon>
        <taxon>Fusobacteriati</taxon>
        <taxon>Fusobacteriota</taxon>
        <taxon>Fusobacteriia</taxon>
        <taxon>Fusobacteriales</taxon>
        <taxon>Fusobacteriaceae</taxon>
        <taxon>Cetobacterium</taxon>
    </lineage>
</organism>
<keyword evidence="2" id="KW-1185">Reference proteome</keyword>
<proteinExistence type="predicted"/>
<evidence type="ECO:0000313" key="1">
    <source>
        <dbReference type="EMBL" id="MDX8336634.1"/>
    </source>
</evidence>
<dbReference type="Proteomes" id="UP001279681">
    <property type="component" value="Unassembled WGS sequence"/>
</dbReference>